<dbReference type="AlphaFoldDB" id="A0AAD4M6I9"/>
<protein>
    <submittedName>
        <fullName evidence="1">Uncharacterized protein</fullName>
    </submittedName>
</protein>
<dbReference type="EMBL" id="WTXG01000008">
    <property type="protein sequence ID" value="KAI0303785.1"/>
    <property type="molecule type" value="Genomic_DNA"/>
</dbReference>
<gene>
    <name evidence="1" type="ORF">B0F90DRAFT_1326336</name>
</gene>
<accession>A0AAD4M6I9</accession>
<evidence type="ECO:0000313" key="2">
    <source>
        <dbReference type="Proteomes" id="UP001203297"/>
    </source>
</evidence>
<dbReference type="Proteomes" id="UP001203297">
    <property type="component" value="Unassembled WGS sequence"/>
</dbReference>
<dbReference type="PROSITE" id="PS51257">
    <property type="entry name" value="PROKAR_LIPOPROTEIN"/>
    <property type="match status" value="1"/>
</dbReference>
<name>A0AAD4M6I9_9AGAM</name>
<evidence type="ECO:0000313" key="1">
    <source>
        <dbReference type="EMBL" id="KAI0303785.1"/>
    </source>
</evidence>
<proteinExistence type="predicted"/>
<keyword evidence="2" id="KW-1185">Reference proteome</keyword>
<comment type="caution">
    <text evidence="1">The sequence shown here is derived from an EMBL/GenBank/DDBJ whole genome shotgun (WGS) entry which is preliminary data.</text>
</comment>
<organism evidence="1 2">
    <name type="scientific">Multifurca ochricompacta</name>
    <dbReference type="NCBI Taxonomy" id="376703"/>
    <lineage>
        <taxon>Eukaryota</taxon>
        <taxon>Fungi</taxon>
        <taxon>Dikarya</taxon>
        <taxon>Basidiomycota</taxon>
        <taxon>Agaricomycotina</taxon>
        <taxon>Agaricomycetes</taxon>
        <taxon>Russulales</taxon>
        <taxon>Russulaceae</taxon>
        <taxon>Multifurca</taxon>
    </lineage>
</organism>
<reference evidence="1" key="1">
    <citation type="journal article" date="2022" name="New Phytol.">
        <title>Evolutionary transition to the ectomycorrhizal habit in the genomes of a hyperdiverse lineage of mushroom-forming fungi.</title>
        <authorList>
            <person name="Looney B."/>
            <person name="Miyauchi S."/>
            <person name="Morin E."/>
            <person name="Drula E."/>
            <person name="Courty P.E."/>
            <person name="Kohler A."/>
            <person name="Kuo A."/>
            <person name="LaButti K."/>
            <person name="Pangilinan J."/>
            <person name="Lipzen A."/>
            <person name="Riley R."/>
            <person name="Andreopoulos W."/>
            <person name="He G."/>
            <person name="Johnson J."/>
            <person name="Nolan M."/>
            <person name="Tritt A."/>
            <person name="Barry K.W."/>
            <person name="Grigoriev I.V."/>
            <person name="Nagy L.G."/>
            <person name="Hibbett D."/>
            <person name="Henrissat B."/>
            <person name="Matheny P.B."/>
            <person name="Labbe J."/>
            <person name="Martin F.M."/>
        </authorList>
    </citation>
    <scope>NUCLEOTIDE SEQUENCE</scope>
    <source>
        <strain evidence="1">BPL690</strain>
    </source>
</reference>
<sequence>MPLFETRRSALVGTVFAFSLVACERLRFGGWVEVERGIFEMLPETGEWVRCYEETLNPSHTLTERDVVIASDHPEDLGCQLEDRTRRASKPPTT</sequence>